<protein>
    <recommendedName>
        <fullName evidence="3">Hydrolase</fullName>
    </recommendedName>
</protein>
<name>A0A6C7ECX7_ILUCY</name>
<dbReference type="GO" id="GO:0000287">
    <property type="term" value="F:magnesium ion binding"/>
    <property type="evidence" value="ECO:0007669"/>
    <property type="project" value="TreeGrafter"/>
</dbReference>
<proteinExistence type="predicted"/>
<accession>A0A6C7ECX7</accession>
<dbReference type="SUPFAM" id="SSF56784">
    <property type="entry name" value="HAD-like"/>
    <property type="match status" value="1"/>
</dbReference>
<dbReference type="InterPro" id="IPR000150">
    <property type="entry name" value="Cof"/>
</dbReference>
<organism evidence="1 2">
    <name type="scientific">Ilumatobacter coccineus (strain NBRC 103263 / KCTC 29153 / YM16-304)</name>
    <dbReference type="NCBI Taxonomy" id="1313172"/>
    <lineage>
        <taxon>Bacteria</taxon>
        <taxon>Bacillati</taxon>
        <taxon>Actinomycetota</taxon>
        <taxon>Acidimicrobiia</taxon>
        <taxon>Acidimicrobiales</taxon>
        <taxon>Ilumatobacteraceae</taxon>
        <taxon>Ilumatobacter</taxon>
    </lineage>
</organism>
<dbReference type="GO" id="GO:0016791">
    <property type="term" value="F:phosphatase activity"/>
    <property type="evidence" value="ECO:0007669"/>
    <property type="project" value="TreeGrafter"/>
</dbReference>
<evidence type="ECO:0008006" key="3">
    <source>
        <dbReference type="Google" id="ProtNLM"/>
    </source>
</evidence>
<dbReference type="OrthoDB" id="3180855at2"/>
<dbReference type="InterPro" id="IPR023214">
    <property type="entry name" value="HAD_sf"/>
</dbReference>
<dbReference type="InterPro" id="IPR036412">
    <property type="entry name" value="HAD-like_sf"/>
</dbReference>
<dbReference type="EMBL" id="AP012057">
    <property type="protein sequence ID" value="BAN04220.1"/>
    <property type="molecule type" value="Genomic_DNA"/>
</dbReference>
<dbReference type="Proteomes" id="UP000011863">
    <property type="component" value="Chromosome"/>
</dbReference>
<dbReference type="PANTHER" id="PTHR10000:SF8">
    <property type="entry name" value="HAD SUPERFAMILY HYDROLASE-LIKE, TYPE 3"/>
    <property type="match status" value="1"/>
</dbReference>
<dbReference type="Gene3D" id="3.40.50.1000">
    <property type="entry name" value="HAD superfamily/HAD-like"/>
    <property type="match status" value="1"/>
</dbReference>
<dbReference type="PANTHER" id="PTHR10000">
    <property type="entry name" value="PHOSPHOSERINE PHOSPHATASE"/>
    <property type="match status" value="1"/>
</dbReference>
<dbReference type="KEGG" id="aym:YM304_39060"/>
<dbReference type="GO" id="GO:0005829">
    <property type="term" value="C:cytosol"/>
    <property type="evidence" value="ECO:0007669"/>
    <property type="project" value="TreeGrafter"/>
</dbReference>
<dbReference type="Gene3D" id="3.30.1240.10">
    <property type="match status" value="1"/>
</dbReference>
<gene>
    <name evidence="1" type="ORF">YM304_39060</name>
</gene>
<keyword evidence="2" id="KW-1185">Reference proteome</keyword>
<sequence length="275" mass="28958">MALIAIDMDGTLLDASGRLTARTADAVHAASTAGHRVVIATGRPPHLVTEFVDQLGGAVSHVVATNGSLISTYPADEHGDPELLHLLSFDADRARRMVVDIRASQPGYGFAYATDAGFAHEPGFAERMPAAVHDAPIPDVLALGGTAAFKLFAFHAEIDAHTLLERLPPIVNARSTDEPFAVGHMGADAVEIGPASTDKRAGLRWLCAHLDVARTDVIAIGDELNDLTMIEWAGTGVAVSNADPSVRDAADEVIGAHDDHGVAAYLERLSRAQQD</sequence>
<dbReference type="AlphaFoldDB" id="A0A6C7ECX7"/>
<evidence type="ECO:0000313" key="2">
    <source>
        <dbReference type="Proteomes" id="UP000011863"/>
    </source>
</evidence>
<evidence type="ECO:0000313" key="1">
    <source>
        <dbReference type="EMBL" id="BAN04220.1"/>
    </source>
</evidence>
<dbReference type="RefSeq" id="WP_015443467.1">
    <property type="nucleotide sequence ID" value="NC_020520.1"/>
</dbReference>
<dbReference type="Pfam" id="PF08282">
    <property type="entry name" value="Hydrolase_3"/>
    <property type="match status" value="1"/>
</dbReference>
<dbReference type="NCBIfam" id="TIGR00099">
    <property type="entry name" value="Cof-subfamily"/>
    <property type="match status" value="1"/>
</dbReference>
<reference evidence="1 2" key="1">
    <citation type="journal article" date="2013" name="Int. J. Syst. Evol. Microbiol.">
        <title>Ilumatobacter nonamiense sp. nov. and Ilumatobacter coccineum sp. nov., isolated from seashore sand.</title>
        <authorList>
            <person name="Matsumoto A."/>
            <person name="Kasai H."/>
            <person name="Matsuo Y."/>
            <person name="Shizuri Y."/>
            <person name="Ichikawa N."/>
            <person name="Fujita N."/>
            <person name="Omura S."/>
            <person name="Takahashi Y."/>
        </authorList>
    </citation>
    <scope>NUCLEOTIDE SEQUENCE [LARGE SCALE GENOMIC DNA]</scope>
    <source>
        <strain evidence="2">NBRC 103263 / KCTC 29153 / YM16-304</strain>
    </source>
</reference>